<evidence type="ECO:0000313" key="3">
    <source>
        <dbReference type="EMBL" id="KIE13544.1"/>
    </source>
</evidence>
<comment type="caution">
    <text evidence="3">The sequence shown here is derived from an EMBL/GenBank/DDBJ whole genome shotgun (WGS) entry which is preliminary data.</text>
</comment>
<evidence type="ECO:0000313" key="2">
    <source>
        <dbReference type="EMBL" id="KAF3884203.1"/>
    </source>
</evidence>
<reference evidence="3" key="1">
    <citation type="journal article" date="2015" name="Genome Announc.">
        <title>Draft Genome Sequence of Tolypothrix boutellei Strain VB521301.</title>
        <authorList>
            <person name="Chandrababunaidu M.M."/>
            <person name="Singh D."/>
            <person name="Sen D."/>
            <person name="Bhan S."/>
            <person name="Das S."/>
            <person name="Gupta A."/>
            <person name="Adhikary S.P."/>
            <person name="Tripathy S."/>
        </authorList>
    </citation>
    <scope>NUCLEOTIDE SEQUENCE</scope>
    <source>
        <strain evidence="3">VB521301</strain>
    </source>
</reference>
<dbReference type="EMBL" id="JHEG02000012">
    <property type="protein sequence ID" value="KIE13544.1"/>
    <property type="molecule type" value="Genomic_DNA"/>
</dbReference>
<evidence type="ECO:0000256" key="1">
    <source>
        <dbReference type="ARBA" id="ARBA00008007"/>
    </source>
</evidence>
<gene>
    <name evidence="3" type="ORF">DA73_0202265</name>
    <name evidence="2" type="ORF">DA73_0400000860</name>
</gene>
<dbReference type="PANTHER" id="PTHR47505">
    <property type="entry name" value="DNA UTILIZATION PROTEIN YHGH"/>
    <property type="match status" value="1"/>
</dbReference>
<sequence>MAVWERNFQSLLNIFLKSCCTLCQRSTCQEFCQNCHQQLQRAYLPNPSVFWHEPLPVFAWGSYGGTLKLAIAAMKYKNHPEIARPLGHYLGNTWLSSSPARNTKCTVVPIPLHPNKQKKRGFNQAALIAQSFCETTGLQLKVNGLERVEETEAQYGLSVSERQKNLAKAFRVRQDFLYSLESPVLLIDDIYTTGATAKSATQTLNQCGIGVLGIAAVALTFNQNTPS</sequence>
<dbReference type="InterPro" id="IPR029057">
    <property type="entry name" value="PRTase-like"/>
</dbReference>
<name>A0A0C1R7I4_9CYAN</name>
<dbReference type="InterPro" id="IPR051910">
    <property type="entry name" value="ComF/GntX_DNA_util-trans"/>
</dbReference>
<dbReference type="SUPFAM" id="SSF53271">
    <property type="entry name" value="PRTase-like"/>
    <property type="match status" value="1"/>
</dbReference>
<dbReference type="Proteomes" id="UP000029738">
    <property type="component" value="Unassembled WGS sequence"/>
</dbReference>
<dbReference type="STRING" id="1479485.DA73_0202265"/>
<keyword evidence="4" id="KW-1185">Reference proteome</keyword>
<evidence type="ECO:0000313" key="4">
    <source>
        <dbReference type="Proteomes" id="UP000029738"/>
    </source>
</evidence>
<protein>
    <submittedName>
        <fullName evidence="3">Alpha-L-fucosidase</fullName>
    </submittedName>
    <submittedName>
        <fullName evidence="2">ComF family protein</fullName>
    </submittedName>
</protein>
<dbReference type="EMBL" id="JHEG04000001">
    <property type="protein sequence ID" value="KAF3884203.1"/>
    <property type="molecule type" value="Genomic_DNA"/>
</dbReference>
<dbReference type="Gene3D" id="3.40.50.2020">
    <property type="match status" value="1"/>
</dbReference>
<comment type="similarity">
    <text evidence="1">Belongs to the ComF/GntX family.</text>
</comment>
<accession>A0A0C1R7I4</accession>
<proteinExistence type="inferred from homology"/>
<reference evidence="2" key="2">
    <citation type="submission" date="2019-11" db="EMBL/GenBank/DDBJ databases">
        <title>Improved Assembly of Tolypothrix boutellei genome.</title>
        <authorList>
            <person name="Sarangi A.N."/>
            <person name="Mukherjee M."/>
            <person name="Ghosh S."/>
            <person name="Singh D."/>
            <person name="Das A."/>
            <person name="Kant S."/>
            <person name="Prusty A."/>
            <person name="Tripathy S."/>
        </authorList>
    </citation>
    <scope>NUCLEOTIDE SEQUENCE</scope>
    <source>
        <strain evidence="2">VB521301</strain>
    </source>
</reference>
<dbReference type="OrthoDB" id="9779910at2"/>
<dbReference type="AlphaFoldDB" id="A0A0C1R7I4"/>
<dbReference type="PANTHER" id="PTHR47505:SF1">
    <property type="entry name" value="DNA UTILIZATION PROTEIN YHGH"/>
    <property type="match status" value="1"/>
</dbReference>
<organism evidence="3">
    <name type="scientific">Tolypothrix bouteillei VB521301</name>
    <dbReference type="NCBI Taxonomy" id="1479485"/>
    <lineage>
        <taxon>Bacteria</taxon>
        <taxon>Bacillati</taxon>
        <taxon>Cyanobacteriota</taxon>
        <taxon>Cyanophyceae</taxon>
        <taxon>Nostocales</taxon>
        <taxon>Tolypothrichaceae</taxon>
        <taxon>Tolypothrix</taxon>
    </lineage>
</organism>
<dbReference type="CDD" id="cd06223">
    <property type="entry name" value="PRTases_typeI"/>
    <property type="match status" value="1"/>
</dbReference>
<dbReference type="RefSeq" id="WP_038082684.1">
    <property type="nucleotide sequence ID" value="NZ_JHEG04000001.1"/>
</dbReference>
<dbReference type="InterPro" id="IPR000836">
    <property type="entry name" value="PRTase_dom"/>
</dbReference>